<keyword evidence="1" id="KW-0028">Amino-acid biosynthesis</keyword>
<dbReference type="Gene3D" id="3.40.50.880">
    <property type="match status" value="1"/>
</dbReference>
<gene>
    <name evidence="4" type="primary">metA</name>
    <name evidence="4" type="ORF">QX99_01999</name>
</gene>
<dbReference type="EMBL" id="JWHU01000040">
    <property type="protein sequence ID" value="KIU19317.1"/>
    <property type="molecule type" value="Genomic_DNA"/>
</dbReference>
<organism evidence="4 5">
    <name type="scientific">Weissella cibaria</name>
    <dbReference type="NCBI Taxonomy" id="137591"/>
    <lineage>
        <taxon>Bacteria</taxon>
        <taxon>Bacillati</taxon>
        <taxon>Bacillota</taxon>
        <taxon>Bacilli</taxon>
        <taxon>Lactobacillales</taxon>
        <taxon>Lactobacillaceae</taxon>
        <taxon>Weissella</taxon>
    </lineage>
</organism>
<dbReference type="InterPro" id="IPR029062">
    <property type="entry name" value="Class_I_gatase-like"/>
</dbReference>
<dbReference type="Pfam" id="PF04204">
    <property type="entry name" value="HTS"/>
    <property type="match status" value="1"/>
</dbReference>
<proteinExistence type="predicted"/>
<comment type="caution">
    <text evidence="4">The sequence shown here is derived from an EMBL/GenBank/DDBJ whole genome shotgun (WGS) entry which is preliminary data.</text>
</comment>
<dbReference type="GO" id="GO:0008652">
    <property type="term" value="P:amino acid biosynthetic process"/>
    <property type="evidence" value="ECO:0007669"/>
    <property type="project" value="UniProtKB-KW"/>
</dbReference>
<evidence type="ECO:0000256" key="1">
    <source>
        <dbReference type="ARBA" id="ARBA00022605"/>
    </source>
</evidence>
<dbReference type="STRING" id="137591.AO080_10755"/>
<keyword evidence="5" id="KW-1185">Reference proteome</keyword>
<dbReference type="PANTHER" id="PTHR20919:SF0">
    <property type="entry name" value="HOMOSERINE O-SUCCINYLTRANSFERASE"/>
    <property type="match status" value="1"/>
</dbReference>
<protein>
    <submittedName>
        <fullName evidence="4">MetA protein</fullName>
        <ecNumber evidence="4">2.3.1.46</ecNumber>
    </submittedName>
</protein>
<dbReference type="EC" id="2.3.1.46" evidence="4"/>
<evidence type="ECO:0000256" key="3">
    <source>
        <dbReference type="ARBA" id="ARBA00023315"/>
    </source>
</evidence>
<dbReference type="Proteomes" id="UP000032287">
    <property type="component" value="Unassembled WGS sequence"/>
</dbReference>
<sequence length="263" mass="29977">MTVQLLNGFTAKESDKTTYRQTKQLLVLNLMPNRSVTEQQFTSLLGGTDVDVAVTFAIPASHRIRHHPVAVQQRYTTLADIKNRYFDGVIVTGAPLDQTPEQSIDFWPEFQDFMRWQVDHIARRLFVCWGAYAAGLVTKDFLPIKQNDKIFGVTETQGFIMPQSRYFTIPLANVDTGQVIAGDMKTGATIIQNQQTRTVYVTGHYEYGPNNLAMEFHRDQRRGLLIAEPTGYFGDDGRPMAHWHEQGIHIVEQWLKDEEITNG</sequence>
<dbReference type="GO" id="GO:0008899">
    <property type="term" value="F:homoserine O-succinyltransferase activity"/>
    <property type="evidence" value="ECO:0007669"/>
    <property type="project" value="UniProtKB-EC"/>
</dbReference>
<dbReference type="PANTHER" id="PTHR20919">
    <property type="entry name" value="HOMOSERINE O-SUCCINYLTRANSFERASE"/>
    <property type="match status" value="1"/>
</dbReference>
<name>A0A0D1LKY6_9LACO</name>
<keyword evidence="2 4" id="KW-0808">Transferase</keyword>
<dbReference type="OrthoDB" id="9772423at2"/>
<reference evidence="4 5" key="1">
    <citation type="journal article" date="2015" name="Microbiology (Mosc.)">
        <title>Genomics of the Weissella cibaria species with an examination of its metabolic traits.</title>
        <authorList>
            <person name="Lynch K.M."/>
            <person name="Lucid A."/>
            <person name="Arendt E.K."/>
            <person name="Sleator R.D."/>
            <person name="Lucey B."/>
            <person name="Coffey A."/>
        </authorList>
    </citation>
    <scope>NUCLEOTIDE SEQUENCE [LARGE SCALE GENOMIC DNA]</scope>
    <source>
        <strain evidence="4 5">MG1</strain>
    </source>
</reference>
<evidence type="ECO:0000313" key="5">
    <source>
        <dbReference type="Proteomes" id="UP000032287"/>
    </source>
</evidence>
<evidence type="ECO:0000313" key="4">
    <source>
        <dbReference type="EMBL" id="KIU19317.1"/>
    </source>
</evidence>
<dbReference type="RefSeq" id="WP_052497314.1">
    <property type="nucleotide sequence ID" value="NZ_CP012873.1"/>
</dbReference>
<dbReference type="eggNOG" id="COG1897">
    <property type="taxonomic scope" value="Bacteria"/>
</dbReference>
<evidence type="ECO:0000256" key="2">
    <source>
        <dbReference type="ARBA" id="ARBA00022679"/>
    </source>
</evidence>
<dbReference type="PIRSF" id="PIRSF000450">
    <property type="entry name" value="H_ser_succinyltr"/>
    <property type="match status" value="1"/>
</dbReference>
<accession>A0A0D1LKY6</accession>
<dbReference type="PATRIC" id="fig|137591.25.peg.1972"/>
<dbReference type="KEGG" id="wcb:AO080_10755"/>
<dbReference type="InterPro" id="IPR033752">
    <property type="entry name" value="MetA_family"/>
</dbReference>
<dbReference type="SUPFAM" id="SSF52317">
    <property type="entry name" value="Class I glutamine amidotransferase-like"/>
    <property type="match status" value="1"/>
</dbReference>
<keyword evidence="3 4" id="KW-0012">Acyltransferase</keyword>
<dbReference type="AlphaFoldDB" id="A0A0D1LKY6"/>